<feature type="domain" description="Disease resistance protein At4g27190-like leucine-rich repeats" evidence="2">
    <location>
        <begin position="1"/>
        <end position="50"/>
    </location>
</feature>
<keyword evidence="4" id="KW-1185">Reference proteome</keyword>
<dbReference type="EMBL" id="JABFAF010265699">
    <property type="protein sequence ID" value="MBA0876706.1"/>
    <property type="molecule type" value="Genomic_DNA"/>
</dbReference>
<reference evidence="3 4" key="1">
    <citation type="journal article" date="2019" name="Genome Biol. Evol.">
        <title>Insights into the evolution of the New World diploid cottons (Gossypium, subgenus Houzingenia) based on genome sequencing.</title>
        <authorList>
            <person name="Grover C.E."/>
            <person name="Arick M.A. 2nd"/>
            <person name="Thrash A."/>
            <person name="Conover J.L."/>
            <person name="Sanders W.S."/>
            <person name="Peterson D.G."/>
            <person name="Frelichowski J.E."/>
            <person name="Scheffler J.A."/>
            <person name="Scheffler B.E."/>
            <person name="Wendel J.F."/>
        </authorList>
    </citation>
    <scope>NUCLEOTIDE SEQUENCE [LARGE SCALE GENOMIC DNA]</scope>
    <source>
        <strain evidence="3">1</strain>
        <tissue evidence="3">Leaf</tissue>
    </source>
</reference>
<dbReference type="Gene3D" id="3.80.10.10">
    <property type="entry name" value="Ribonuclease Inhibitor"/>
    <property type="match status" value="1"/>
</dbReference>
<dbReference type="PANTHER" id="PTHR33463">
    <property type="entry name" value="NB-ARC DOMAIN-CONTAINING PROTEIN-RELATED"/>
    <property type="match status" value="1"/>
</dbReference>
<name>A0A7J9N0X2_GOSSC</name>
<dbReference type="InterPro" id="IPR032675">
    <property type="entry name" value="LRR_dom_sf"/>
</dbReference>
<feature type="non-terminal residue" evidence="3">
    <location>
        <position position="518"/>
    </location>
</feature>
<sequence>MLKELTVKECDVLLNIFPPFLLWVFQRLEKLIVADCASLEQVFQLQVQGLDIEETCGTQSIKRTESLSPTRVEACLDQECWSLKTLFPFSIAKDLQQLERLTIDKCGLEEIVANSVEESDKQEICFAFNQLSFLKLWCLPYLTCFYQRMHRTTWPALKQLIIFGCGRITIFGYEESQIRHSLFLVEKEVSFSHGDIAMISDGQFEAGLFCNIKFLRISCDFGVSVFPISFLSRFYNLESLQLQYCYFKELASFESDAFEDKDMIIRIPKIKKLILGGINNIRHLWKQDSPLDHICASLECLTSAETFGASLFTKPHELLFKELRLKFPSLEQVTLSQCPRLKNFNQGELTTPKLQKVQLTQTDFGGRWAGDLNATVEQLYQEQVGYRGLKRLKLSKFPELVDIWSRNLQEIFNFATLEFLERCRNLEQVIKEEGPITMVKEALTDSSKIISIIPRLQSIIVESCPDMTSFYMGSKGLECPSLVEIKIVDCSNMTSSVCTFSRDEDKEVIIGDEVDNVT</sequence>
<evidence type="ECO:0000256" key="1">
    <source>
        <dbReference type="ARBA" id="ARBA00022821"/>
    </source>
</evidence>
<proteinExistence type="predicted"/>
<dbReference type="AlphaFoldDB" id="A0A7J9N0X2"/>
<feature type="domain" description="Disease resistance protein At4g27190-like leucine-rich repeats" evidence="2">
    <location>
        <begin position="188"/>
        <end position="289"/>
    </location>
</feature>
<evidence type="ECO:0000313" key="4">
    <source>
        <dbReference type="Proteomes" id="UP000593576"/>
    </source>
</evidence>
<dbReference type="OrthoDB" id="996339at2759"/>
<keyword evidence="1" id="KW-0611">Plant defense</keyword>
<dbReference type="Pfam" id="PF23247">
    <property type="entry name" value="LRR_RPS2"/>
    <property type="match status" value="3"/>
</dbReference>
<gene>
    <name evidence="3" type="ORF">Goshw_019051</name>
</gene>
<dbReference type="SUPFAM" id="SSF52058">
    <property type="entry name" value="L domain-like"/>
    <property type="match status" value="1"/>
</dbReference>
<accession>A0A7J9N0X2</accession>
<feature type="domain" description="Disease resistance protein At4g27190-like leucine-rich repeats" evidence="2">
    <location>
        <begin position="78"/>
        <end position="107"/>
    </location>
</feature>
<dbReference type="InterPro" id="IPR050905">
    <property type="entry name" value="Plant_NBS-LRR"/>
</dbReference>
<organism evidence="3 4">
    <name type="scientific">Gossypium schwendimanii</name>
    <name type="common">Cotton</name>
    <dbReference type="NCBI Taxonomy" id="34291"/>
    <lineage>
        <taxon>Eukaryota</taxon>
        <taxon>Viridiplantae</taxon>
        <taxon>Streptophyta</taxon>
        <taxon>Embryophyta</taxon>
        <taxon>Tracheophyta</taxon>
        <taxon>Spermatophyta</taxon>
        <taxon>Magnoliopsida</taxon>
        <taxon>eudicotyledons</taxon>
        <taxon>Gunneridae</taxon>
        <taxon>Pentapetalae</taxon>
        <taxon>rosids</taxon>
        <taxon>malvids</taxon>
        <taxon>Malvales</taxon>
        <taxon>Malvaceae</taxon>
        <taxon>Malvoideae</taxon>
        <taxon>Gossypium</taxon>
    </lineage>
</organism>
<protein>
    <recommendedName>
        <fullName evidence="2">Disease resistance protein At4g27190-like leucine-rich repeats domain-containing protein</fullName>
    </recommendedName>
</protein>
<evidence type="ECO:0000259" key="2">
    <source>
        <dbReference type="Pfam" id="PF23247"/>
    </source>
</evidence>
<dbReference type="Proteomes" id="UP000593576">
    <property type="component" value="Unassembled WGS sequence"/>
</dbReference>
<evidence type="ECO:0000313" key="3">
    <source>
        <dbReference type="EMBL" id="MBA0876706.1"/>
    </source>
</evidence>
<comment type="caution">
    <text evidence="3">The sequence shown here is derived from an EMBL/GenBank/DDBJ whole genome shotgun (WGS) entry which is preliminary data.</text>
</comment>
<dbReference type="InterPro" id="IPR057135">
    <property type="entry name" value="At4g27190-like_LRR"/>
</dbReference>